<protein>
    <submittedName>
        <fullName evidence="2">Methyltransferase type 11 (Modular protein)</fullName>
    </submittedName>
</protein>
<dbReference type="CDD" id="cd02440">
    <property type="entry name" value="AdoMet_MTases"/>
    <property type="match status" value="1"/>
</dbReference>
<proteinExistence type="predicted"/>
<keyword evidence="2" id="KW-0808">Transferase</keyword>
<dbReference type="InterPro" id="IPR013216">
    <property type="entry name" value="Methyltransf_11"/>
</dbReference>
<evidence type="ECO:0000313" key="3">
    <source>
        <dbReference type="Proteomes" id="UP001152604"/>
    </source>
</evidence>
<accession>A0ABN8JCT2</accession>
<dbReference type="PANTHER" id="PTHR43591">
    <property type="entry name" value="METHYLTRANSFERASE"/>
    <property type="match status" value="1"/>
</dbReference>
<sequence>MTLPSYAMNQASFPQMYERWLVGPLFRPWAEMALDELELSSSDRVLDIACGTGILARVARERLGEAGYIVGVDISPDMLAVARALEPAIDWRQGNAGELPLRNGETFDVVVCQQGLQFFPDKPAAAAQMRRALTKGGRLAIATWRPDEIPFFRELRRVAERHLGAIADQRYSFGEAAPLEALLRDAGFHEVRSRIVSRTIHFGEGVPFLHLNTMALVGMSSSAKELGDQERKRVVEAIVSESAPVLQPYTIGSGLAFELSTNLATAKG</sequence>
<dbReference type="Gene3D" id="3.40.50.150">
    <property type="entry name" value="Vaccinia Virus protein VP39"/>
    <property type="match status" value="1"/>
</dbReference>
<reference evidence="2" key="1">
    <citation type="submission" date="2022-03" db="EMBL/GenBank/DDBJ databases">
        <authorList>
            <person name="Brunel B."/>
        </authorList>
    </citation>
    <scope>NUCLEOTIDE SEQUENCE</scope>
    <source>
        <strain evidence="2">STM4922sample</strain>
    </source>
</reference>
<comment type="caution">
    <text evidence="2">The sequence shown here is derived from an EMBL/GenBank/DDBJ whole genome shotgun (WGS) entry which is preliminary data.</text>
</comment>
<dbReference type="RefSeq" id="WP_254023179.1">
    <property type="nucleotide sequence ID" value="NZ_CAKXZS010000003.1"/>
</dbReference>
<feature type="domain" description="Methyltransferase type 11" evidence="1">
    <location>
        <begin position="46"/>
        <end position="141"/>
    </location>
</feature>
<organism evidence="2 3">
    <name type="scientific">Mesorhizobium ventifaucium</name>
    <dbReference type="NCBI Taxonomy" id="666020"/>
    <lineage>
        <taxon>Bacteria</taxon>
        <taxon>Pseudomonadati</taxon>
        <taxon>Pseudomonadota</taxon>
        <taxon>Alphaproteobacteria</taxon>
        <taxon>Hyphomicrobiales</taxon>
        <taxon>Phyllobacteriaceae</taxon>
        <taxon>Mesorhizobium</taxon>
    </lineage>
</organism>
<keyword evidence="2" id="KW-0489">Methyltransferase</keyword>
<dbReference type="EMBL" id="CAKXZS010000003">
    <property type="protein sequence ID" value="CAH2394887.1"/>
    <property type="molecule type" value="Genomic_DNA"/>
</dbReference>
<dbReference type="SUPFAM" id="SSF53335">
    <property type="entry name" value="S-adenosyl-L-methionine-dependent methyltransferases"/>
    <property type="match status" value="1"/>
</dbReference>
<evidence type="ECO:0000313" key="2">
    <source>
        <dbReference type="EMBL" id="CAH2394887.1"/>
    </source>
</evidence>
<dbReference type="InterPro" id="IPR029063">
    <property type="entry name" value="SAM-dependent_MTases_sf"/>
</dbReference>
<dbReference type="Pfam" id="PF08241">
    <property type="entry name" value="Methyltransf_11"/>
    <property type="match status" value="1"/>
</dbReference>
<name>A0ABN8JCT2_9HYPH</name>
<gene>
    <name evidence="2" type="ORF">MES4922_110295</name>
</gene>
<dbReference type="GO" id="GO:0032259">
    <property type="term" value="P:methylation"/>
    <property type="evidence" value="ECO:0007669"/>
    <property type="project" value="UniProtKB-KW"/>
</dbReference>
<dbReference type="GO" id="GO:0008168">
    <property type="term" value="F:methyltransferase activity"/>
    <property type="evidence" value="ECO:0007669"/>
    <property type="project" value="UniProtKB-KW"/>
</dbReference>
<evidence type="ECO:0000259" key="1">
    <source>
        <dbReference type="Pfam" id="PF08241"/>
    </source>
</evidence>
<dbReference type="PANTHER" id="PTHR43591:SF24">
    <property type="entry name" value="2-METHOXY-6-POLYPRENYL-1,4-BENZOQUINOL METHYLASE, MITOCHONDRIAL"/>
    <property type="match status" value="1"/>
</dbReference>
<dbReference type="Proteomes" id="UP001152604">
    <property type="component" value="Unassembled WGS sequence"/>
</dbReference>
<keyword evidence="3" id="KW-1185">Reference proteome</keyword>